<name>A0ABT2G561_9BACT</name>
<keyword evidence="1" id="KW-0812">Transmembrane</keyword>
<dbReference type="InterPro" id="IPR032708">
    <property type="entry name" value="McjB_C"/>
</dbReference>
<dbReference type="Proteomes" id="UP001206788">
    <property type="component" value="Unassembled WGS sequence"/>
</dbReference>
<evidence type="ECO:0000313" key="3">
    <source>
        <dbReference type="EMBL" id="MCS5489160.1"/>
    </source>
</evidence>
<dbReference type="EMBL" id="JANWGH010000001">
    <property type="protein sequence ID" value="MCS5489160.1"/>
    <property type="molecule type" value="Genomic_DNA"/>
</dbReference>
<proteinExistence type="predicted"/>
<dbReference type="Pfam" id="PF13471">
    <property type="entry name" value="Transglut_core3"/>
    <property type="match status" value="1"/>
</dbReference>
<sequence length="149" mass="17632">MKKVLKKLKSFHSLSPKERKLFFQVIFLSIYREILFFIGSEKAFSEKIMREHPRKNISEENEEYAAEISKAIQLAAKYIPWRNKCRHRSWQAVYLLNKKRIPYSYQVGVNRSKISEGHSWVKVNARFITGYCNTSDYTIVVNSHPSNEL</sequence>
<comment type="caution">
    <text evidence="3">The sequence shown here is derived from an EMBL/GenBank/DDBJ whole genome shotgun (WGS) entry which is preliminary data.</text>
</comment>
<dbReference type="InterPro" id="IPR053521">
    <property type="entry name" value="McjB-like"/>
</dbReference>
<keyword evidence="4" id="KW-1185">Reference proteome</keyword>
<evidence type="ECO:0000313" key="4">
    <source>
        <dbReference type="Proteomes" id="UP001206788"/>
    </source>
</evidence>
<reference evidence="3 4" key="1">
    <citation type="submission" date="2022-08" db="EMBL/GenBank/DDBJ databases">
        <title>Algoriphagus sp. CAU 1643 isolated from mud.</title>
        <authorList>
            <person name="Kim W."/>
        </authorList>
    </citation>
    <scope>NUCLEOTIDE SEQUENCE [LARGE SCALE GENOMIC DNA]</scope>
    <source>
        <strain evidence="3 4">CAU 1643</strain>
    </source>
</reference>
<dbReference type="NCBIfam" id="NF033537">
    <property type="entry name" value="lasso_biosyn_B2"/>
    <property type="match status" value="1"/>
</dbReference>
<feature type="domain" description="Microcin J25-processing protein McjB C-terminal" evidence="2">
    <location>
        <begin position="45"/>
        <end position="141"/>
    </location>
</feature>
<keyword evidence="1" id="KW-1133">Transmembrane helix</keyword>
<dbReference type="RefSeq" id="WP_259412835.1">
    <property type="nucleotide sequence ID" value="NZ_JANWGH010000001.1"/>
</dbReference>
<keyword evidence="1" id="KW-0472">Membrane</keyword>
<feature type="transmembrane region" description="Helical" evidence="1">
    <location>
        <begin position="21"/>
        <end position="39"/>
    </location>
</feature>
<evidence type="ECO:0000256" key="1">
    <source>
        <dbReference type="SAM" id="Phobius"/>
    </source>
</evidence>
<accession>A0ABT2G561</accession>
<organism evidence="3 4">
    <name type="scientific">Algoriphagus limi</name>
    <dbReference type="NCBI Taxonomy" id="2975273"/>
    <lineage>
        <taxon>Bacteria</taxon>
        <taxon>Pseudomonadati</taxon>
        <taxon>Bacteroidota</taxon>
        <taxon>Cytophagia</taxon>
        <taxon>Cytophagales</taxon>
        <taxon>Cyclobacteriaceae</taxon>
        <taxon>Algoriphagus</taxon>
    </lineage>
</organism>
<protein>
    <submittedName>
        <fullName evidence="3">Lasso peptide biosynthesis B2 protein</fullName>
    </submittedName>
</protein>
<gene>
    <name evidence="3" type="ORF">NY014_01890</name>
</gene>
<evidence type="ECO:0000259" key="2">
    <source>
        <dbReference type="Pfam" id="PF13471"/>
    </source>
</evidence>